<keyword evidence="2" id="KW-1185">Reference proteome</keyword>
<sequence>TDPNSSLYPAIFISIPSSESSSNSNKPVLFCGRKTERSLALACMHHRLRHAVFL</sequence>
<protein>
    <submittedName>
        <fullName evidence="1">Uncharacterized protein</fullName>
    </submittedName>
</protein>
<evidence type="ECO:0000313" key="1">
    <source>
        <dbReference type="EMBL" id="KAL0149229.1"/>
    </source>
</evidence>
<dbReference type="EMBL" id="JAMKFB020000485">
    <property type="protein sequence ID" value="KAL0149229.1"/>
    <property type="molecule type" value="Genomic_DNA"/>
</dbReference>
<proteinExistence type="predicted"/>
<feature type="non-terminal residue" evidence="1">
    <location>
        <position position="54"/>
    </location>
</feature>
<gene>
    <name evidence="1" type="ORF">M9458_055463</name>
</gene>
<dbReference type="Proteomes" id="UP001529510">
    <property type="component" value="Unassembled WGS sequence"/>
</dbReference>
<reference evidence="1 2" key="1">
    <citation type="submission" date="2024-05" db="EMBL/GenBank/DDBJ databases">
        <title>Genome sequencing and assembly of Indian major carp, Cirrhinus mrigala (Hamilton, 1822).</title>
        <authorList>
            <person name="Mohindra V."/>
            <person name="Chowdhury L.M."/>
            <person name="Lal K."/>
            <person name="Jena J.K."/>
        </authorList>
    </citation>
    <scope>NUCLEOTIDE SEQUENCE [LARGE SCALE GENOMIC DNA]</scope>
    <source>
        <strain evidence="1">CM1030</strain>
        <tissue evidence="1">Blood</tissue>
    </source>
</reference>
<comment type="caution">
    <text evidence="1">The sequence shown here is derived from an EMBL/GenBank/DDBJ whole genome shotgun (WGS) entry which is preliminary data.</text>
</comment>
<name>A0ABD0MJY3_CIRMR</name>
<dbReference type="AlphaFoldDB" id="A0ABD0MJY3"/>
<feature type="non-terminal residue" evidence="1">
    <location>
        <position position="1"/>
    </location>
</feature>
<organism evidence="1 2">
    <name type="scientific">Cirrhinus mrigala</name>
    <name type="common">Mrigala</name>
    <dbReference type="NCBI Taxonomy" id="683832"/>
    <lineage>
        <taxon>Eukaryota</taxon>
        <taxon>Metazoa</taxon>
        <taxon>Chordata</taxon>
        <taxon>Craniata</taxon>
        <taxon>Vertebrata</taxon>
        <taxon>Euteleostomi</taxon>
        <taxon>Actinopterygii</taxon>
        <taxon>Neopterygii</taxon>
        <taxon>Teleostei</taxon>
        <taxon>Ostariophysi</taxon>
        <taxon>Cypriniformes</taxon>
        <taxon>Cyprinidae</taxon>
        <taxon>Labeoninae</taxon>
        <taxon>Labeonini</taxon>
        <taxon>Cirrhinus</taxon>
    </lineage>
</organism>
<accession>A0ABD0MJY3</accession>
<evidence type="ECO:0000313" key="2">
    <source>
        <dbReference type="Proteomes" id="UP001529510"/>
    </source>
</evidence>